<protein>
    <submittedName>
        <fullName evidence="1">Uncharacterized protein</fullName>
    </submittedName>
</protein>
<organism evidence="1 2">
    <name type="scientific">Candidatus Woesebacteria bacterium RIFCSPHIGHO2_01_FULL_41_10</name>
    <dbReference type="NCBI Taxonomy" id="1802500"/>
    <lineage>
        <taxon>Bacteria</taxon>
        <taxon>Candidatus Woeseibacteriota</taxon>
    </lineage>
</organism>
<dbReference type="EMBL" id="MGGM01000009">
    <property type="protein sequence ID" value="OGM29776.1"/>
    <property type="molecule type" value="Genomic_DNA"/>
</dbReference>
<reference evidence="1 2" key="1">
    <citation type="journal article" date="2016" name="Nat. Commun.">
        <title>Thousands of microbial genomes shed light on interconnected biogeochemical processes in an aquifer system.</title>
        <authorList>
            <person name="Anantharaman K."/>
            <person name="Brown C.T."/>
            <person name="Hug L.A."/>
            <person name="Sharon I."/>
            <person name="Castelle C.J."/>
            <person name="Probst A.J."/>
            <person name="Thomas B.C."/>
            <person name="Singh A."/>
            <person name="Wilkins M.J."/>
            <person name="Karaoz U."/>
            <person name="Brodie E.L."/>
            <person name="Williams K.H."/>
            <person name="Hubbard S.S."/>
            <person name="Banfield J.F."/>
        </authorList>
    </citation>
    <scope>NUCLEOTIDE SEQUENCE [LARGE SCALE GENOMIC DNA]</scope>
</reference>
<comment type="caution">
    <text evidence="1">The sequence shown here is derived from an EMBL/GenBank/DDBJ whole genome shotgun (WGS) entry which is preliminary data.</text>
</comment>
<accession>A0A1F7YR06</accession>
<name>A0A1F7YR06_9BACT</name>
<dbReference type="Proteomes" id="UP000177263">
    <property type="component" value="Unassembled WGS sequence"/>
</dbReference>
<evidence type="ECO:0000313" key="2">
    <source>
        <dbReference type="Proteomes" id="UP000177263"/>
    </source>
</evidence>
<dbReference type="AlphaFoldDB" id="A0A1F7YR06"/>
<evidence type="ECO:0000313" key="1">
    <source>
        <dbReference type="EMBL" id="OGM29776.1"/>
    </source>
</evidence>
<proteinExistence type="predicted"/>
<gene>
    <name evidence="1" type="ORF">A2801_00010</name>
</gene>
<sequence>MGKIMSSIRGLFTKHKRLIVVGFTETSSTDALTEGENVSVSGQENSDSSLTALNVQLGEGMRISTP</sequence>